<evidence type="ECO:0000313" key="3">
    <source>
        <dbReference type="Proteomes" id="UP000265725"/>
    </source>
</evidence>
<protein>
    <submittedName>
        <fullName evidence="2">NAD-dependent epimerase/dehydratase family protein</fullName>
    </submittedName>
</protein>
<sequence>MKRALVMGGTRFFGVRLVEGLLEKGYDVTIATRGVTSDSFGDRVNRLVIDRDDLHASKESLQQPWDVVFDNICYASKDAMEAVEIFEGYVKKYVVTSSKSVYSSKENIGDYTEEHFEPVGYEIVINDKSAFAYDEGKRQVEAVFFQRASFPVVAVRFPIVLGDNDYTKRLDFYIEHILTDQPFKLDHPEAAMDFISEEEAGRFLVWAGECDFVGPVNADANGHVEMGELVRMIEEVTEKSAVIEEEGENSPYNLEKTWLISNKLAESAGFQFTQLVDWLPGLIERRVNELS</sequence>
<dbReference type="Gene3D" id="3.40.50.720">
    <property type="entry name" value="NAD(P)-binding Rossmann-like Domain"/>
    <property type="match status" value="1"/>
</dbReference>
<feature type="domain" description="NAD-dependent epimerase/dehydratase" evidence="1">
    <location>
        <begin position="4"/>
        <end position="207"/>
    </location>
</feature>
<dbReference type="SUPFAM" id="SSF51735">
    <property type="entry name" value="NAD(P)-binding Rossmann-fold domains"/>
    <property type="match status" value="1"/>
</dbReference>
<organism evidence="2 3">
    <name type="scientific">Paenisporosarcina cavernae</name>
    <dbReference type="NCBI Taxonomy" id="2320858"/>
    <lineage>
        <taxon>Bacteria</taxon>
        <taxon>Bacillati</taxon>
        <taxon>Bacillota</taxon>
        <taxon>Bacilli</taxon>
        <taxon>Bacillales</taxon>
        <taxon>Caryophanaceae</taxon>
        <taxon>Paenisporosarcina</taxon>
    </lineage>
</organism>
<dbReference type="Pfam" id="PF01370">
    <property type="entry name" value="Epimerase"/>
    <property type="match status" value="1"/>
</dbReference>
<name>A0A385YSD8_9BACL</name>
<evidence type="ECO:0000259" key="1">
    <source>
        <dbReference type="Pfam" id="PF01370"/>
    </source>
</evidence>
<dbReference type="InterPro" id="IPR001509">
    <property type="entry name" value="Epimerase_deHydtase"/>
</dbReference>
<dbReference type="PANTHER" id="PTHR43245">
    <property type="entry name" value="BIFUNCTIONAL POLYMYXIN RESISTANCE PROTEIN ARNA"/>
    <property type="match status" value="1"/>
</dbReference>
<keyword evidence="3" id="KW-1185">Reference proteome</keyword>
<gene>
    <name evidence="2" type="ORF">D3873_03115</name>
</gene>
<dbReference type="KEGG" id="paek:D3873_03115"/>
<dbReference type="OrthoDB" id="9809586at2"/>
<reference evidence="3" key="1">
    <citation type="submission" date="2018-09" db="EMBL/GenBank/DDBJ databases">
        <authorList>
            <person name="Zhu H."/>
        </authorList>
    </citation>
    <scope>NUCLEOTIDE SEQUENCE [LARGE SCALE GENOMIC DNA]</scope>
    <source>
        <strain evidence="3">K2R23-3</strain>
    </source>
</reference>
<proteinExistence type="predicted"/>
<accession>A0A385YSD8</accession>
<dbReference type="EMBL" id="CP032418">
    <property type="protein sequence ID" value="AYC28907.1"/>
    <property type="molecule type" value="Genomic_DNA"/>
</dbReference>
<dbReference type="InterPro" id="IPR050177">
    <property type="entry name" value="Lipid_A_modif_metabolic_enz"/>
</dbReference>
<dbReference type="Proteomes" id="UP000265725">
    <property type="component" value="Chromosome"/>
</dbReference>
<dbReference type="AlphaFoldDB" id="A0A385YSD8"/>
<dbReference type="RefSeq" id="WP_119882649.1">
    <property type="nucleotide sequence ID" value="NZ_CP032418.1"/>
</dbReference>
<evidence type="ECO:0000313" key="2">
    <source>
        <dbReference type="EMBL" id="AYC28907.1"/>
    </source>
</evidence>
<dbReference type="InterPro" id="IPR036291">
    <property type="entry name" value="NAD(P)-bd_dom_sf"/>
</dbReference>
<dbReference type="PANTHER" id="PTHR43245:SF13">
    <property type="entry name" value="UDP-D-APIOSE_UDP-D-XYLOSE SYNTHASE 2"/>
    <property type="match status" value="1"/>
</dbReference>